<evidence type="ECO:0000313" key="1">
    <source>
        <dbReference type="EMBL" id="OAA60184.1"/>
    </source>
</evidence>
<gene>
    <name evidence="1" type="ORF">LEL_10807</name>
</gene>
<accession>A0A167T2Q8</accession>
<dbReference type="OrthoDB" id="21502at2759"/>
<dbReference type="Proteomes" id="UP000076881">
    <property type="component" value="Unassembled WGS sequence"/>
</dbReference>
<dbReference type="STRING" id="1081108.A0A167T2Q8"/>
<reference evidence="1 2" key="1">
    <citation type="journal article" date="2016" name="Genome Biol. Evol.">
        <title>Divergent and convergent evolution of fungal pathogenicity.</title>
        <authorList>
            <person name="Shang Y."/>
            <person name="Xiao G."/>
            <person name="Zheng P."/>
            <person name="Cen K."/>
            <person name="Zhan S."/>
            <person name="Wang C."/>
        </authorList>
    </citation>
    <scope>NUCLEOTIDE SEQUENCE [LARGE SCALE GENOMIC DNA]</scope>
    <source>
        <strain evidence="1 2">RCEF 1005</strain>
    </source>
</reference>
<keyword evidence="2" id="KW-1185">Reference proteome</keyword>
<dbReference type="EMBL" id="AZHF01000022">
    <property type="protein sequence ID" value="OAA60184.1"/>
    <property type="molecule type" value="Genomic_DNA"/>
</dbReference>
<proteinExistence type="predicted"/>
<organism evidence="1 2">
    <name type="scientific">Akanthomyces lecanii RCEF 1005</name>
    <dbReference type="NCBI Taxonomy" id="1081108"/>
    <lineage>
        <taxon>Eukaryota</taxon>
        <taxon>Fungi</taxon>
        <taxon>Dikarya</taxon>
        <taxon>Ascomycota</taxon>
        <taxon>Pezizomycotina</taxon>
        <taxon>Sordariomycetes</taxon>
        <taxon>Hypocreomycetidae</taxon>
        <taxon>Hypocreales</taxon>
        <taxon>Cordycipitaceae</taxon>
        <taxon>Akanthomyces</taxon>
        <taxon>Cordyceps confragosa</taxon>
    </lineage>
</organism>
<sequence>MLRFLDPTHGQAATIPTDRVIPLRLFDDLPHSKDTIFWTPFLFNDVLDPSKLRAGLEALATFEDWDKIGARLRYNLLMGLLCYIRYWGPS</sequence>
<name>A0A167T2Q8_CORDF</name>
<dbReference type="AlphaFoldDB" id="A0A167T2Q8"/>
<comment type="caution">
    <text evidence="1">The sequence shown here is derived from an EMBL/GenBank/DDBJ whole genome shotgun (WGS) entry which is preliminary data.</text>
</comment>
<evidence type="ECO:0000313" key="2">
    <source>
        <dbReference type="Proteomes" id="UP000076881"/>
    </source>
</evidence>
<protein>
    <submittedName>
        <fullName evidence="1">Uncharacterized protein</fullName>
    </submittedName>
</protein>